<gene>
    <name evidence="7" type="ORF">NBM05_02865</name>
</gene>
<evidence type="ECO:0000313" key="7">
    <source>
        <dbReference type="EMBL" id="MCP3424999.1"/>
    </source>
</evidence>
<feature type="transmembrane region" description="Helical" evidence="6">
    <location>
        <begin position="287"/>
        <end position="307"/>
    </location>
</feature>
<dbReference type="Gene3D" id="1.20.1250.20">
    <property type="entry name" value="MFS general substrate transporter like domains"/>
    <property type="match status" value="1"/>
</dbReference>
<dbReference type="PANTHER" id="PTHR23513">
    <property type="entry name" value="INTEGRAL MEMBRANE EFFLUX PROTEIN-RELATED"/>
    <property type="match status" value="1"/>
</dbReference>
<feature type="transmembrane region" description="Helical" evidence="6">
    <location>
        <begin position="252"/>
        <end position="275"/>
    </location>
</feature>
<feature type="transmembrane region" description="Helical" evidence="6">
    <location>
        <begin position="12"/>
        <end position="39"/>
    </location>
</feature>
<sequence>MGLTPQHPGGAGIAGLVTGNVVSLVGTRLAMIALPWFVISSTGSPSLTGATAVVQTAPYVVAKALGGPLVDRWGPRRVAVWGEGVSGVVVMLIPLLDALGALPLWAFLGLVLLTGATTGPADGAKAAAVPMVAARAGRPLERVTGLVGAGERLATTVGAAAAGAVIAWLGAAPALWITAGCFLGAGVLLLRTLPSCGEAGSSGRAKARLDRAVLPSWEGERAPRGIEPFRGYLARLGEGAVHLRREPLLLRIYLMAAATNALDQALFAVVLPLWAFESGRGAGTVGLLAAVLGGAAVVSGGIAAALGHLLPRRVTYVLGFFLAGAPRYLVLAADLPLPWVLGVFAVAGFASGFLNPIIGAVAYERIPAGLVGRVGALGSSVAWAGMPAGGALGGGLAAAASLPAALFLLGATYLCVTCLPILDRGWAAMDRPSGDGSPRDPGHGADQ</sequence>
<dbReference type="InterPro" id="IPR011701">
    <property type="entry name" value="MFS"/>
</dbReference>
<comment type="subcellular location">
    <subcellularLocation>
        <location evidence="1">Cell membrane</location>
        <topology evidence="1">Multi-pass membrane protein</topology>
    </subcellularLocation>
</comment>
<evidence type="ECO:0000256" key="6">
    <source>
        <dbReference type="SAM" id="Phobius"/>
    </source>
</evidence>
<dbReference type="Pfam" id="PF07690">
    <property type="entry name" value="MFS_1"/>
    <property type="match status" value="2"/>
</dbReference>
<evidence type="ECO:0000256" key="5">
    <source>
        <dbReference type="ARBA" id="ARBA00023136"/>
    </source>
</evidence>
<keyword evidence="4 6" id="KW-1133">Transmembrane helix</keyword>
<evidence type="ECO:0000313" key="8">
    <source>
        <dbReference type="Proteomes" id="UP001139502"/>
    </source>
</evidence>
<dbReference type="GO" id="GO:0005886">
    <property type="term" value="C:plasma membrane"/>
    <property type="evidence" value="ECO:0007669"/>
    <property type="project" value="UniProtKB-SubCell"/>
</dbReference>
<dbReference type="GO" id="GO:0022857">
    <property type="term" value="F:transmembrane transporter activity"/>
    <property type="evidence" value="ECO:0007669"/>
    <property type="project" value="InterPro"/>
</dbReference>
<feature type="transmembrane region" description="Helical" evidence="6">
    <location>
        <begin position="174"/>
        <end position="193"/>
    </location>
</feature>
<reference evidence="7" key="1">
    <citation type="submission" date="2022-06" db="EMBL/GenBank/DDBJ databases">
        <title>Rothia sp. isolated from sandalwood seedling.</title>
        <authorList>
            <person name="Tuikhar N."/>
            <person name="Kirdat K."/>
            <person name="Thorat V."/>
            <person name="Swetha P."/>
            <person name="Padma S."/>
            <person name="Sundararaj R."/>
            <person name="Yadav A."/>
        </authorList>
    </citation>
    <scope>NUCLEOTIDE SEQUENCE</scope>
    <source>
        <strain evidence="7">AR01</strain>
    </source>
</reference>
<feature type="transmembrane region" description="Helical" evidence="6">
    <location>
        <begin position="404"/>
        <end position="422"/>
    </location>
</feature>
<keyword evidence="3 6" id="KW-0812">Transmembrane</keyword>
<proteinExistence type="predicted"/>
<dbReference type="RefSeq" id="WP_254164979.1">
    <property type="nucleotide sequence ID" value="NZ_JANAFB010000004.1"/>
</dbReference>
<accession>A0A9X2HD69</accession>
<keyword evidence="2" id="KW-1003">Cell membrane</keyword>
<dbReference type="EMBL" id="JANAFB010000004">
    <property type="protein sequence ID" value="MCP3424999.1"/>
    <property type="molecule type" value="Genomic_DNA"/>
</dbReference>
<evidence type="ECO:0000256" key="2">
    <source>
        <dbReference type="ARBA" id="ARBA00022475"/>
    </source>
</evidence>
<dbReference type="AlphaFoldDB" id="A0A9X2HD69"/>
<keyword evidence="5 6" id="KW-0472">Membrane</keyword>
<evidence type="ECO:0000256" key="3">
    <source>
        <dbReference type="ARBA" id="ARBA00022692"/>
    </source>
</evidence>
<dbReference type="CDD" id="cd06173">
    <property type="entry name" value="MFS_MefA_like"/>
    <property type="match status" value="1"/>
</dbReference>
<dbReference type="Proteomes" id="UP001139502">
    <property type="component" value="Unassembled WGS sequence"/>
</dbReference>
<name>A0A9X2HD69_9MICC</name>
<dbReference type="SUPFAM" id="SSF103473">
    <property type="entry name" value="MFS general substrate transporter"/>
    <property type="match status" value="1"/>
</dbReference>
<feature type="transmembrane region" description="Helical" evidence="6">
    <location>
        <begin position="78"/>
        <end position="96"/>
    </location>
</feature>
<feature type="transmembrane region" description="Helical" evidence="6">
    <location>
        <begin position="314"/>
        <end position="333"/>
    </location>
</feature>
<feature type="transmembrane region" description="Helical" evidence="6">
    <location>
        <begin position="339"/>
        <end position="362"/>
    </location>
</feature>
<evidence type="ECO:0000256" key="4">
    <source>
        <dbReference type="ARBA" id="ARBA00022989"/>
    </source>
</evidence>
<protein>
    <submittedName>
        <fullName evidence="7">MFS transporter</fullName>
    </submittedName>
</protein>
<keyword evidence="8" id="KW-1185">Reference proteome</keyword>
<dbReference type="InterPro" id="IPR036259">
    <property type="entry name" value="MFS_trans_sf"/>
</dbReference>
<organism evidence="7 8">
    <name type="scientific">Rothia santali</name>
    <dbReference type="NCBI Taxonomy" id="2949643"/>
    <lineage>
        <taxon>Bacteria</taxon>
        <taxon>Bacillati</taxon>
        <taxon>Actinomycetota</taxon>
        <taxon>Actinomycetes</taxon>
        <taxon>Micrococcales</taxon>
        <taxon>Micrococcaceae</taxon>
        <taxon>Rothia</taxon>
    </lineage>
</organism>
<comment type="caution">
    <text evidence="7">The sequence shown here is derived from an EMBL/GenBank/DDBJ whole genome shotgun (WGS) entry which is preliminary data.</text>
</comment>
<feature type="transmembrane region" description="Helical" evidence="6">
    <location>
        <begin position="374"/>
        <end position="398"/>
    </location>
</feature>
<evidence type="ECO:0000256" key="1">
    <source>
        <dbReference type="ARBA" id="ARBA00004651"/>
    </source>
</evidence>
<dbReference type="PANTHER" id="PTHR23513:SF6">
    <property type="entry name" value="MAJOR FACILITATOR SUPERFAMILY ASSOCIATED DOMAIN-CONTAINING PROTEIN"/>
    <property type="match status" value="1"/>
</dbReference>